<feature type="compositionally biased region" description="Basic residues" evidence="1">
    <location>
        <begin position="77"/>
        <end position="86"/>
    </location>
</feature>
<name>A0A840RA39_9NEIS</name>
<proteinExistence type="predicted"/>
<gene>
    <name evidence="2" type="ORF">HNQ50_000487</name>
</gene>
<keyword evidence="3" id="KW-1185">Reference proteome</keyword>
<feature type="region of interest" description="Disordered" evidence="1">
    <location>
        <begin position="33"/>
        <end position="86"/>
    </location>
</feature>
<organism evidence="2 3">
    <name type="scientific">Silvimonas terrae</name>
    <dbReference type="NCBI Taxonomy" id="300266"/>
    <lineage>
        <taxon>Bacteria</taxon>
        <taxon>Pseudomonadati</taxon>
        <taxon>Pseudomonadota</taxon>
        <taxon>Betaproteobacteria</taxon>
        <taxon>Neisseriales</taxon>
        <taxon>Chitinibacteraceae</taxon>
        <taxon>Silvimonas</taxon>
    </lineage>
</organism>
<dbReference type="RefSeq" id="WP_184097159.1">
    <property type="nucleotide sequence ID" value="NZ_JACHHN010000001.1"/>
</dbReference>
<dbReference type="Proteomes" id="UP000543030">
    <property type="component" value="Unassembled WGS sequence"/>
</dbReference>
<evidence type="ECO:0000313" key="2">
    <source>
        <dbReference type="EMBL" id="MBB5189777.1"/>
    </source>
</evidence>
<comment type="caution">
    <text evidence="2">The sequence shown here is derived from an EMBL/GenBank/DDBJ whole genome shotgun (WGS) entry which is preliminary data.</text>
</comment>
<dbReference type="AlphaFoldDB" id="A0A840RA39"/>
<accession>A0A840RA39</accession>
<sequence length="86" mass="9579">MTSQRKRQQTMLANIATPDSRFAASGLRRGLCQQRPPAAAELDSVVRRNDDAVEQNSPTHPARLLREAGRRGQQSRPHGKNHSLPQ</sequence>
<evidence type="ECO:0000256" key="1">
    <source>
        <dbReference type="SAM" id="MobiDB-lite"/>
    </source>
</evidence>
<evidence type="ECO:0000313" key="3">
    <source>
        <dbReference type="Proteomes" id="UP000543030"/>
    </source>
</evidence>
<reference evidence="2 3" key="1">
    <citation type="submission" date="2020-08" db="EMBL/GenBank/DDBJ databases">
        <title>Genomic Encyclopedia of Type Strains, Phase IV (KMG-IV): sequencing the most valuable type-strain genomes for metagenomic binning, comparative biology and taxonomic classification.</title>
        <authorList>
            <person name="Goeker M."/>
        </authorList>
    </citation>
    <scope>NUCLEOTIDE SEQUENCE [LARGE SCALE GENOMIC DNA]</scope>
    <source>
        <strain evidence="2 3">DSM 18233</strain>
    </source>
</reference>
<protein>
    <submittedName>
        <fullName evidence="2">Uncharacterized protein</fullName>
    </submittedName>
</protein>
<dbReference type="EMBL" id="JACHHN010000001">
    <property type="protein sequence ID" value="MBB5189777.1"/>
    <property type="molecule type" value="Genomic_DNA"/>
</dbReference>